<evidence type="ECO:0000313" key="2">
    <source>
        <dbReference type="EMBL" id="RPD38911.1"/>
    </source>
</evidence>
<dbReference type="Proteomes" id="UP000279089">
    <property type="component" value="Unassembled WGS sequence"/>
</dbReference>
<accession>A0A3N4M6L1</accession>
<comment type="caution">
    <text evidence="2">The sequence shown here is derived from an EMBL/GenBank/DDBJ whole genome shotgun (WGS) entry which is preliminary data.</text>
</comment>
<dbReference type="OrthoDB" id="9802846at2"/>
<gene>
    <name evidence="2" type="ORF">EG028_22440</name>
</gene>
<reference evidence="3" key="1">
    <citation type="submission" date="2018-11" db="EMBL/GenBank/DDBJ databases">
        <title>Chitinophaga lutea sp.nov., isolate from arsenic contaminated soil.</title>
        <authorList>
            <person name="Zong Y."/>
        </authorList>
    </citation>
    <scope>NUCLEOTIDE SEQUENCE [LARGE SCALE GENOMIC DNA]</scope>
    <source>
        <strain evidence="3">YLT18</strain>
    </source>
</reference>
<feature type="domain" description="IraD/Gp25-like" evidence="1">
    <location>
        <begin position="30"/>
        <end position="119"/>
    </location>
</feature>
<proteinExistence type="predicted"/>
<dbReference type="AlphaFoldDB" id="A0A3N4M6L1"/>
<dbReference type="RefSeq" id="WP_120518539.1">
    <property type="nucleotide sequence ID" value="NZ_QXZY01000013.1"/>
</dbReference>
<evidence type="ECO:0000259" key="1">
    <source>
        <dbReference type="Pfam" id="PF04965"/>
    </source>
</evidence>
<sequence>MPQENAFLGRGWSFPPVFSKLDKEVKMLEAEEDIRSSISLILSTELGERVMQPGFGWKRDRWIFESLGTTTATAIQHEIKTALLLYEPRIDLNEVKLLPEDREAGKVSIHVDYTVRSTNSRSNLVFPFYLTEK</sequence>
<evidence type="ECO:0000313" key="3">
    <source>
        <dbReference type="Proteomes" id="UP000279089"/>
    </source>
</evidence>
<organism evidence="2 3">
    <name type="scientific">Chitinophaga barathri</name>
    <dbReference type="NCBI Taxonomy" id="1647451"/>
    <lineage>
        <taxon>Bacteria</taxon>
        <taxon>Pseudomonadati</taxon>
        <taxon>Bacteroidota</taxon>
        <taxon>Chitinophagia</taxon>
        <taxon>Chitinophagales</taxon>
        <taxon>Chitinophagaceae</taxon>
        <taxon>Chitinophaga</taxon>
    </lineage>
</organism>
<keyword evidence="3" id="KW-1185">Reference proteome</keyword>
<dbReference type="InterPro" id="IPR007048">
    <property type="entry name" value="IraD/Gp25-like"/>
</dbReference>
<protein>
    <recommendedName>
        <fullName evidence="1">IraD/Gp25-like domain-containing protein</fullName>
    </recommendedName>
</protein>
<dbReference type="Pfam" id="PF04965">
    <property type="entry name" value="GPW_gp25"/>
    <property type="match status" value="1"/>
</dbReference>
<dbReference type="EMBL" id="RMBX01000013">
    <property type="protein sequence ID" value="RPD38911.1"/>
    <property type="molecule type" value="Genomic_DNA"/>
</dbReference>
<dbReference type="SUPFAM" id="SSF160719">
    <property type="entry name" value="gpW/gp25-like"/>
    <property type="match status" value="1"/>
</dbReference>
<dbReference type="Gene3D" id="3.10.450.40">
    <property type="match status" value="1"/>
</dbReference>
<name>A0A3N4M6L1_9BACT</name>